<feature type="transmembrane region" description="Helical" evidence="1">
    <location>
        <begin position="35"/>
        <end position="53"/>
    </location>
</feature>
<proteinExistence type="predicted"/>
<keyword evidence="3" id="KW-1185">Reference proteome</keyword>
<sequence>MNVIDRYWRGLIGILKKWAHVGCGVLLVLHAMIDPNAYLIITTALYIGMIFGGRFPQHSAFHYFMFLLLLGLFFVGSQYDRLIDGGRSYAVFATALIVCCANTFDPKDWKGFGRVRRPDGQAPDRAKGRL</sequence>
<gene>
    <name evidence="2" type="ORF">I0K15_04560</name>
</gene>
<reference evidence="2 3" key="1">
    <citation type="submission" date="2020-11" db="EMBL/GenBank/DDBJ databases">
        <title>Description of Pontivivens ytuae sp. nov. isolated from deep sea sediment of Mariana Trench.</title>
        <authorList>
            <person name="Wang Z."/>
            <person name="Sun Q.-L."/>
            <person name="Xu X.-D."/>
            <person name="Tang Y.-Z."/>
            <person name="Zhang J."/>
        </authorList>
    </citation>
    <scope>NUCLEOTIDE SEQUENCE [LARGE SCALE GENOMIC DNA]</scope>
    <source>
        <strain evidence="2 3">MT2928</strain>
    </source>
</reference>
<dbReference type="AlphaFoldDB" id="A0A7S9QDI6"/>
<keyword evidence="1" id="KW-0812">Transmembrane</keyword>
<evidence type="ECO:0000313" key="2">
    <source>
        <dbReference type="EMBL" id="QPH55028.1"/>
    </source>
</evidence>
<feature type="transmembrane region" description="Helical" evidence="1">
    <location>
        <begin position="60"/>
        <end position="79"/>
    </location>
</feature>
<keyword evidence="1" id="KW-0472">Membrane</keyword>
<protein>
    <submittedName>
        <fullName evidence="2">Uncharacterized protein</fullName>
    </submittedName>
</protein>
<dbReference type="RefSeq" id="WP_196104227.1">
    <property type="nucleotide sequence ID" value="NZ_CP064942.1"/>
</dbReference>
<dbReference type="EMBL" id="CP064942">
    <property type="protein sequence ID" value="QPH55028.1"/>
    <property type="molecule type" value="Genomic_DNA"/>
</dbReference>
<dbReference type="Proteomes" id="UP000594800">
    <property type="component" value="Chromosome"/>
</dbReference>
<name>A0A7S9QDI6_9RHOB</name>
<organism evidence="2 3">
    <name type="scientific">Pontivivens ytuae</name>
    <dbReference type="NCBI Taxonomy" id="2789856"/>
    <lineage>
        <taxon>Bacteria</taxon>
        <taxon>Pseudomonadati</taxon>
        <taxon>Pseudomonadota</taxon>
        <taxon>Alphaproteobacteria</taxon>
        <taxon>Rhodobacterales</taxon>
        <taxon>Paracoccaceae</taxon>
        <taxon>Pontivivens</taxon>
    </lineage>
</organism>
<keyword evidence="1" id="KW-1133">Transmembrane helix</keyword>
<evidence type="ECO:0000313" key="3">
    <source>
        <dbReference type="Proteomes" id="UP000594800"/>
    </source>
</evidence>
<evidence type="ECO:0000256" key="1">
    <source>
        <dbReference type="SAM" id="Phobius"/>
    </source>
</evidence>
<accession>A0A7S9QDI6</accession>
<dbReference type="KEGG" id="poz:I0K15_04560"/>